<dbReference type="Proteomes" id="UP000318288">
    <property type="component" value="Unassembled WGS sequence"/>
</dbReference>
<dbReference type="Pfam" id="PF12975">
    <property type="entry name" value="DUF3859"/>
    <property type="match status" value="1"/>
</dbReference>
<dbReference type="EMBL" id="SJPW01000001">
    <property type="protein sequence ID" value="TWU59991.1"/>
    <property type="molecule type" value="Genomic_DNA"/>
</dbReference>
<accession>A0A5C6FER2</accession>
<keyword evidence="3" id="KW-1185">Reference proteome</keyword>
<dbReference type="AlphaFoldDB" id="A0A5C6FER2"/>
<gene>
    <name evidence="2" type="ORF">Poly51_02640</name>
</gene>
<organism evidence="2 3">
    <name type="scientific">Rubripirellula tenax</name>
    <dbReference type="NCBI Taxonomy" id="2528015"/>
    <lineage>
        <taxon>Bacteria</taxon>
        <taxon>Pseudomonadati</taxon>
        <taxon>Planctomycetota</taxon>
        <taxon>Planctomycetia</taxon>
        <taxon>Pirellulales</taxon>
        <taxon>Pirellulaceae</taxon>
        <taxon>Rubripirellula</taxon>
    </lineage>
</organism>
<sequence>MAKRKPEIKMRSFGIYADWDPDTKELPRFLNATTRVEAKVGVEFGFIINAKNCKNLELDFCIDHPGILDADGKRREPFDGSVYVKSNDWNFYLGDTIWEPVADKIGLWCLFLSMGDTIVAQKTFDLYQAD</sequence>
<dbReference type="InterPro" id="IPR024331">
    <property type="entry name" value="DUF3859"/>
</dbReference>
<evidence type="ECO:0000313" key="3">
    <source>
        <dbReference type="Proteomes" id="UP000318288"/>
    </source>
</evidence>
<dbReference type="OrthoDB" id="9789349at2"/>
<evidence type="ECO:0000313" key="2">
    <source>
        <dbReference type="EMBL" id="TWU59991.1"/>
    </source>
</evidence>
<dbReference type="Gene3D" id="2.60.40.2390">
    <property type="match status" value="1"/>
</dbReference>
<dbReference type="RefSeq" id="WP_146453543.1">
    <property type="nucleotide sequence ID" value="NZ_SJPW01000001.1"/>
</dbReference>
<comment type="caution">
    <text evidence="2">The sequence shown here is derived from an EMBL/GenBank/DDBJ whole genome shotgun (WGS) entry which is preliminary data.</text>
</comment>
<evidence type="ECO:0000259" key="1">
    <source>
        <dbReference type="Pfam" id="PF12975"/>
    </source>
</evidence>
<proteinExistence type="predicted"/>
<reference evidence="2 3" key="1">
    <citation type="submission" date="2019-02" db="EMBL/GenBank/DDBJ databases">
        <title>Deep-cultivation of Planctomycetes and their phenomic and genomic characterization uncovers novel biology.</title>
        <authorList>
            <person name="Wiegand S."/>
            <person name="Jogler M."/>
            <person name="Boedeker C."/>
            <person name="Pinto D."/>
            <person name="Vollmers J."/>
            <person name="Rivas-Marin E."/>
            <person name="Kohn T."/>
            <person name="Peeters S.H."/>
            <person name="Heuer A."/>
            <person name="Rast P."/>
            <person name="Oberbeckmann S."/>
            <person name="Bunk B."/>
            <person name="Jeske O."/>
            <person name="Meyerdierks A."/>
            <person name="Storesund J.E."/>
            <person name="Kallscheuer N."/>
            <person name="Luecker S."/>
            <person name="Lage O.M."/>
            <person name="Pohl T."/>
            <person name="Merkel B.J."/>
            <person name="Hornburger P."/>
            <person name="Mueller R.-W."/>
            <person name="Bruemmer F."/>
            <person name="Labrenz M."/>
            <person name="Spormann A.M."/>
            <person name="Op Den Camp H."/>
            <person name="Overmann J."/>
            <person name="Amann R."/>
            <person name="Jetten M.S.M."/>
            <person name="Mascher T."/>
            <person name="Medema M.H."/>
            <person name="Devos D.P."/>
            <person name="Kaster A.-K."/>
            <person name="Ovreas L."/>
            <person name="Rohde M."/>
            <person name="Galperin M.Y."/>
            <person name="Jogler C."/>
        </authorList>
    </citation>
    <scope>NUCLEOTIDE SEQUENCE [LARGE SCALE GENOMIC DNA]</scope>
    <source>
        <strain evidence="2 3">Poly51</strain>
    </source>
</reference>
<feature type="domain" description="DUF3859" evidence="1">
    <location>
        <begin position="5"/>
        <end position="125"/>
    </location>
</feature>
<protein>
    <recommendedName>
        <fullName evidence="1">DUF3859 domain-containing protein</fullName>
    </recommendedName>
</protein>
<name>A0A5C6FER2_9BACT</name>